<evidence type="ECO:0000256" key="2">
    <source>
        <dbReference type="ARBA" id="ARBA00023015"/>
    </source>
</evidence>
<dbReference type="Pfam" id="PF00126">
    <property type="entry name" value="HTH_1"/>
    <property type="match status" value="1"/>
</dbReference>
<dbReference type="Proteomes" id="UP001432180">
    <property type="component" value="Chromosome"/>
</dbReference>
<name>A0ABZ0SAB3_9GAMM</name>
<dbReference type="PROSITE" id="PS50931">
    <property type="entry name" value="HTH_LYSR"/>
    <property type="match status" value="1"/>
</dbReference>
<keyword evidence="2" id="KW-0805">Transcription regulation</keyword>
<dbReference type="InterPro" id="IPR036388">
    <property type="entry name" value="WH-like_DNA-bd_sf"/>
</dbReference>
<dbReference type="PANTHER" id="PTHR30126">
    <property type="entry name" value="HTH-TYPE TRANSCRIPTIONAL REGULATOR"/>
    <property type="match status" value="1"/>
</dbReference>
<reference evidence="6 7" key="1">
    <citation type="journal article" date="2023" name="Microorganisms">
        <title>Thiorhodovibrio frisius and Trv. litoralis spp. nov., Two Novel Members from a Clade of Fastidious Purple Sulfur Bacteria That Exhibit Unique Red-Shifted Light-Harvesting Capabilities.</title>
        <authorList>
            <person name="Methner A."/>
            <person name="Kuzyk S.B."/>
            <person name="Petersen J."/>
            <person name="Bauer S."/>
            <person name="Brinkmann H."/>
            <person name="Sichau K."/>
            <person name="Wanner G."/>
            <person name="Wolf J."/>
            <person name="Neumann-Schaal M."/>
            <person name="Henke P."/>
            <person name="Tank M."/>
            <person name="Sproer C."/>
            <person name="Bunk B."/>
            <person name="Overmann J."/>
        </authorList>
    </citation>
    <scope>NUCLEOTIDE SEQUENCE [LARGE SCALE GENOMIC DNA]</scope>
    <source>
        <strain evidence="6 7">DSM 6702</strain>
    </source>
</reference>
<evidence type="ECO:0000313" key="6">
    <source>
        <dbReference type="EMBL" id="WPL17007.1"/>
    </source>
</evidence>
<gene>
    <name evidence="6" type="primary">gltR</name>
    <name evidence="6" type="ORF">Thiowin_01991</name>
</gene>
<comment type="similarity">
    <text evidence="1">Belongs to the LysR transcriptional regulatory family.</text>
</comment>
<keyword evidence="7" id="KW-1185">Reference proteome</keyword>
<dbReference type="InterPro" id="IPR005119">
    <property type="entry name" value="LysR_subst-bd"/>
</dbReference>
<dbReference type="Pfam" id="PF03466">
    <property type="entry name" value="LysR_substrate"/>
    <property type="match status" value="1"/>
</dbReference>
<dbReference type="InterPro" id="IPR036390">
    <property type="entry name" value="WH_DNA-bd_sf"/>
</dbReference>
<dbReference type="InterPro" id="IPR000847">
    <property type="entry name" value="LysR_HTH_N"/>
</dbReference>
<dbReference type="SUPFAM" id="SSF53850">
    <property type="entry name" value="Periplasmic binding protein-like II"/>
    <property type="match status" value="1"/>
</dbReference>
<dbReference type="Gene3D" id="1.10.10.10">
    <property type="entry name" value="Winged helix-like DNA-binding domain superfamily/Winged helix DNA-binding domain"/>
    <property type="match status" value="1"/>
</dbReference>
<dbReference type="CDD" id="cd05466">
    <property type="entry name" value="PBP2_LTTR_substrate"/>
    <property type="match status" value="1"/>
</dbReference>
<evidence type="ECO:0000313" key="7">
    <source>
        <dbReference type="Proteomes" id="UP001432180"/>
    </source>
</evidence>
<evidence type="ECO:0000256" key="1">
    <source>
        <dbReference type="ARBA" id="ARBA00009437"/>
    </source>
</evidence>
<evidence type="ECO:0000259" key="5">
    <source>
        <dbReference type="PROSITE" id="PS50931"/>
    </source>
</evidence>
<protein>
    <submittedName>
        <fullName evidence="6">HTH-type transcriptional regulator GltR</fullName>
    </submittedName>
</protein>
<dbReference type="EMBL" id="CP121472">
    <property type="protein sequence ID" value="WPL17007.1"/>
    <property type="molecule type" value="Genomic_DNA"/>
</dbReference>
<proteinExistence type="inferred from homology"/>
<organism evidence="6 7">
    <name type="scientific">Thiorhodovibrio winogradskyi</name>
    <dbReference type="NCBI Taxonomy" id="77007"/>
    <lineage>
        <taxon>Bacteria</taxon>
        <taxon>Pseudomonadati</taxon>
        <taxon>Pseudomonadota</taxon>
        <taxon>Gammaproteobacteria</taxon>
        <taxon>Chromatiales</taxon>
        <taxon>Chromatiaceae</taxon>
        <taxon>Thiorhodovibrio</taxon>
    </lineage>
</organism>
<accession>A0ABZ0SAB3</accession>
<dbReference type="PRINTS" id="PR00039">
    <property type="entry name" value="HTHLYSR"/>
</dbReference>
<keyword evidence="3" id="KW-0238">DNA-binding</keyword>
<feature type="domain" description="HTH lysR-type" evidence="5">
    <location>
        <begin position="12"/>
        <end position="69"/>
    </location>
</feature>
<evidence type="ECO:0000256" key="4">
    <source>
        <dbReference type="ARBA" id="ARBA00023163"/>
    </source>
</evidence>
<dbReference type="PANTHER" id="PTHR30126:SF21">
    <property type="entry name" value="TRANSCRIPTIONAL REGULATOR-RELATED"/>
    <property type="match status" value="1"/>
</dbReference>
<dbReference type="Gene3D" id="3.40.190.10">
    <property type="entry name" value="Periplasmic binding protein-like II"/>
    <property type="match status" value="2"/>
</dbReference>
<keyword evidence="4" id="KW-0804">Transcription</keyword>
<sequence length="296" mass="33163">MIAIFDQLRIAMDIDQIKTFLAVAAHGRFLQAAERLHVTQSTVSARIGNLERVLGARLFVRNRQGATLTPAGQRFVRHAKTLMLTFEQARHEVGLPSRFRASLTVGARIALWDDWLPRWARRLGEMAPDVSLNTEIGFEDELMRRVVAGTLDLALMYGPRQGAGLRVEPLFDEQLILVGREPVTAALDDDYIYVDWGPTFYAQHRRAYPEMERPARTANIGWLALQLILSSGGSCFVPDRVAMPYLRTGRLRQIPGSPQLRLPAYVVYADDSASAERDLALALLREMTDTASGFVD</sequence>
<dbReference type="SUPFAM" id="SSF46785">
    <property type="entry name" value="Winged helix' DNA-binding domain"/>
    <property type="match status" value="1"/>
</dbReference>
<evidence type="ECO:0000256" key="3">
    <source>
        <dbReference type="ARBA" id="ARBA00023125"/>
    </source>
</evidence>